<evidence type="ECO:0000256" key="2">
    <source>
        <dbReference type="SAM" id="MobiDB-lite"/>
    </source>
</evidence>
<dbReference type="InterPro" id="IPR022207">
    <property type="entry name" value="GSE-like"/>
</dbReference>
<reference evidence="4" key="1">
    <citation type="submission" date="2022-01" db="EMBL/GenBank/DDBJ databases">
        <authorList>
            <person name="King R."/>
        </authorList>
    </citation>
    <scope>NUCLEOTIDE SEQUENCE</scope>
</reference>
<keyword evidence="5" id="KW-1185">Reference proteome</keyword>
<protein>
    <recommendedName>
        <fullName evidence="3">Genetic suppressor element-like domain-containing protein</fullName>
    </recommendedName>
</protein>
<dbReference type="EMBL" id="OV725078">
    <property type="protein sequence ID" value="CAH1393321.1"/>
    <property type="molecule type" value="Genomic_DNA"/>
</dbReference>
<feature type="region of interest" description="Disordered" evidence="2">
    <location>
        <begin position="316"/>
        <end position="359"/>
    </location>
</feature>
<feature type="compositionally biased region" description="Basic and acidic residues" evidence="2">
    <location>
        <begin position="879"/>
        <end position="901"/>
    </location>
</feature>
<gene>
    <name evidence="4" type="ORF">NEZAVI_LOCUS4015</name>
</gene>
<dbReference type="Pfam" id="PF12540">
    <property type="entry name" value="DUF3736"/>
    <property type="match status" value="1"/>
</dbReference>
<feature type="coiled-coil region" evidence="1">
    <location>
        <begin position="1115"/>
        <end position="1163"/>
    </location>
</feature>
<feature type="region of interest" description="Disordered" evidence="2">
    <location>
        <begin position="724"/>
        <end position="778"/>
    </location>
</feature>
<evidence type="ECO:0000313" key="4">
    <source>
        <dbReference type="EMBL" id="CAH1393321.1"/>
    </source>
</evidence>
<dbReference type="PANTHER" id="PTHR40240:SF1">
    <property type="entry name" value="PLEXUS, ISOFORM A"/>
    <property type="match status" value="1"/>
</dbReference>
<feature type="region of interest" description="Disordered" evidence="2">
    <location>
        <begin position="614"/>
        <end position="709"/>
    </location>
</feature>
<feature type="compositionally biased region" description="Polar residues" evidence="2">
    <location>
        <begin position="651"/>
        <end position="675"/>
    </location>
</feature>
<dbReference type="PANTHER" id="PTHR40240">
    <property type="entry name" value="PLEXUS, ISOFORM A"/>
    <property type="match status" value="1"/>
</dbReference>
<name>A0A9P0EG95_NEZVI</name>
<dbReference type="Proteomes" id="UP001152798">
    <property type="component" value="Chromosome 2"/>
</dbReference>
<dbReference type="OrthoDB" id="8744624at2759"/>
<feature type="compositionally biased region" description="Polar residues" evidence="2">
    <location>
        <begin position="344"/>
        <end position="359"/>
    </location>
</feature>
<dbReference type="AlphaFoldDB" id="A0A9P0EG95"/>
<sequence length="1182" mass="133935">MYRGEALVCFACGGSGHTQEYSLRITPRAPGEPHFPFLDSHEPPANYRGPRGHSVNVCGLCSTLLNQQWERYQRDGTPHSRRLYWLKRVDNGPYTGAELAAQGEYAANFLSLDHQQQPFRDSGISSLEEVVAPPMPNSNLSQKNDSALDLRQSPSIASAPNGGHSNPGSVTSSSGTDILDLSMPDKNSNTQVCYVCGEEHRRGSLTHIGARPLPNQPFFPSLMLHPRPSRSRPMDSAGRVLACSVCHQHLLHQWQAYQAQGIAHSDRNYVLRKRVQPAQHINEASTCSVCGTESGGFYQQGAAQVCATCYNKSQKPQQERKSSPASKSPDIRFRPYEMSKPTVKPSSSATSKDAVSNQSGSNFRCPVCCNMAHRHEAQWLPSAPEGVNSHAMHFPWLNGLEGSQSDSCGRVLVCRGCVMHLAVQWDAMEAERAPLESRRYELPNSCNGSSVLTPAQQEGSSIYCFLCGLHSDITLARVLYSKPQGRNAPYFPFLLRHQSAPNAEQLREDGSALVCTFCYHTALEQWRRSGPNISPECRTYNWHDYICYVCGITTYRRRVRALPVKDFPFLRYHRQHDRSLLLENGELAAVCLDCYESLRAQSLEYERWGLPPEKRQYNWIPQPPPPEDSPEAWRSRAREAAVKEMQRNSKKPNQIVQVNQAVKPSRVHSQTTPSNKLEIGTKAKSVSSSGERRSSTTNRQPANQQNQQEGRSFAAFLRNLANKQSANESDEAGRNSPKSRCLSNVPRAPSPTNNKIHDKEASLRSGFQPYRPHDTRVPTLAIPPIDYGYPHHMYPQHIHPSYRIEDYYPERCGIIYTPHTYIYPHPMMPPPLLMSPYDRMKFEEDHRIRECERRNKKSPRGPSPSHSVETGRKSSGNKEPPKFVRPFEDYPKPRRSPKVEDKSRDFNIELSIVDQILGFTQVQQPPLDEKVVSRLDLEALGKLEDDDHSDEIMIMSGPPAKLDCNSKKLEFLSQFFLTTISKKNELELEKLLRRKVLPDIKVEPAPEEIEEEPKIELPLPSLAPVDIPRAKNKCDFLLKLDLATADLSALNEREAIWNEVLSERRRRKRRSLLLEYYQESADKLSRLSRPKANFPGIEAILEAYSLYNEERSSETRLLKETVKKWEERIEESRKELAGLEEKLEQLTAEHISVEAERAKTQATIDSFKSSLRELKIVLSLPL</sequence>
<accession>A0A9P0EG95</accession>
<evidence type="ECO:0000256" key="1">
    <source>
        <dbReference type="SAM" id="Coils"/>
    </source>
</evidence>
<feature type="compositionally biased region" description="Polar residues" evidence="2">
    <location>
        <begin position="696"/>
        <end position="709"/>
    </location>
</feature>
<feature type="region of interest" description="Disordered" evidence="2">
    <location>
        <begin position="153"/>
        <end position="184"/>
    </location>
</feature>
<feature type="region of interest" description="Disordered" evidence="2">
    <location>
        <begin position="850"/>
        <end position="901"/>
    </location>
</feature>
<feature type="compositionally biased region" description="Polar residues" evidence="2">
    <location>
        <begin position="153"/>
        <end position="176"/>
    </location>
</feature>
<feature type="domain" description="Genetic suppressor element-like" evidence="3">
    <location>
        <begin position="952"/>
        <end position="1025"/>
    </location>
</feature>
<organism evidence="4 5">
    <name type="scientific">Nezara viridula</name>
    <name type="common">Southern green stink bug</name>
    <name type="synonym">Cimex viridulus</name>
    <dbReference type="NCBI Taxonomy" id="85310"/>
    <lineage>
        <taxon>Eukaryota</taxon>
        <taxon>Metazoa</taxon>
        <taxon>Ecdysozoa</taxon>
        <taxon>Arthropoda</taxon>
        <taxon>Hexapoda</taxon>
        <taxon>Insecta</taxon>
        <taxon>Pterygota</taxon>
        <taxon>Neoptera</taxon>
        <taxon>Paraneoptera</taxon>
        <taxon>Hemiptera</taxon>
        <taxon>Heteroptera</taxon>
        <taxon>Panheteroptera</taxon>
        <taxon>Pentatomomorpha</taxon>
        <taxon>Pentatomoidea</taxon>
        <taxon>Pentatomidae</taxon>
        <taxon>Pentatominae</taxon>
        <taxon>Nezara</taxon>
    </lineage>
</organism>
<proteinExistence type="predicted"/>
<feature type="compositionally biased region" description="Basic and acidic residues" evidence="2">
    <location>
        <begin position="631"/>
        <end position="647"/>
    </location>
</feature>
<evidence type="ECO:0000259" key="3">
    <source>
        <dbReference type="Pfam" id="PF12540"/>
    </source>
</evidence>
<keyword evidence="1" id="KW-0175">Coiled coil</keyword>
<evidence type="ECO:0000313" key="5">
    <source>
        <dbReference type="Proteomes" id="UP001152798"/>
    </source>
</evidence>